<dbReference type="EMBL" id="QGKX02002183">
    <property type="protein sequence ID" value="KAF3486585.1"/>
    <property type="molecule type" value="Genomic_DNA"/>
</dbReference>
<protein>
    <submittedName>
        <fullName evidence="2">Uncharacterized protein</fullName>
    </submittedName>
</protein>
<evidence type="ECO:0000313" key="3">
    <source>
        <dbReference type="Proteomes" id="UP000712600"/>
    </source>
</evidence>
<feature type="region of interest" description="Disordered" evidence="1">
    <location>
        <begin position="224"/>
        <end position="274"/>
    </location>
</feature>
<feature type="compositionally biased region" description="Basic and acidic residues" evidence="1">
    <location>
        <begin position="340"/>
        <end position="366"/>
    </location>
</feature>
<proteinExistence type="predicted"/>
<dbReference type="Proteomes" id="UP000712600">
    <property type="component" value="Unassembled WGS sequence"/>
</dbReference>
<name>A0A8S9MRL8_BRACR</name>
<evidence type="ECO:0000256" key="1">
    <source>
        <dbReference type="SAM" id="MobiDB-lite"/>
    </source>
</evidence>
<feature type="compositionally biased region" description="Basic and acidic residues" evidence="1">
    <location>
        <begin position="141"/>
        <end position="153"/>
    </location>
</feature>
<feature type="compositionally biased region" description="Acidic residues" evidence="1">
    <location>
        <begin position="450"/>
        <end position="461"/>
    </location>
</feature>
<accession>A0A8S9MRL8</accession>
<feature type="compositionally biased region" description="Low complexity" evidence="1">
    <location>
        <begin position="154"/>
        <end position="173"/>
    </location>
</feature>
<feature type="region of interest" description="Disordered" evidence="1">
    <location>
        <begin position="336"/>
        <end position="366"/>
    </location>
</feature>
<reference evidence="2" key="1">
    <citation type="submission" date="2019-12" db="EMBL/GenBank/DDBJ databases">
        <title>Genome sequencing and annotation of Brassica cretica.</title>
        <authorList>
            <person name="Studholme D.J."/>
            <person name="Sarris P."/>
        </authorList>
    </citation>
    <scope>NUCLEOTIDE SEQUENCE</scope>
    <source>
        <strain evidence="2">PFS-109/04</strain>
        <tissue evidence="2">Leaf</tissue>
    </source>
</reference>
<sequence length="461" mass="50058">MKNEVWSSHMITTRVIPCGFTNPLDMKHRRAPTRVGSRGESHPRVQRMKPLDVLTRVEARGFPYPHSDILTRVEARGFPYPRCRSEVVGEVTRDERRGVLYPLARTAGVATVRRGDCDAAVHEATPSFIAGFHSFKDKLSRRSAEKGSNRAKAEAPSVTSSPVPSSPAPASEVPLDAPLSVERFAVPEQTLDVQVHPPGPSISPIVISGREEAVESIPPPLKKRETVLGLPGPSAAPLSKGRARASAVTGTPKRKRGAKTEGGEPSGLLSQNRSKVVRLSKELVSSQEALKHTEAMLQTIENAHATQTSQLEVRIGDLERDLGKTASSLLKLKKEKRHKSSEIRHLQQKIQSHEEKGARRSTETADSRSDFFARLTRMAILFESLIAVRKRDLALARIEGSLSELELFRDSEGSEDQGQAVEDREAGADEAGSVGVTKGGDNEAVPTLGESEDEGDALGSV</sequence>
<comment type="caution">
    <text evidence="2">The sequence shown here is derived from an EMBL/GenBank/DDBJ whole genome shotgun (WGS) entry which is preliminary data.</text>
</comment>
<organism evidence="2 3">
    <name type="scientific">Brassica cretica</name>
    <name type="common">Mustard</name>
    <dbReference type="NCBI Taxonomy" id="69181"/>
    <lineage>
        <taxon>Eukaryota</taxon>
        <taxon>Viridiplantae</taxon>
        <taxon>Streptophyta</taxon>
        <taxon>Embryophyta</taxon>
        <taxon>Tracheophyta</taxon>
        <taxon>Spermatophyta</taxon>
        <taxon>Magnoliopsida</taxon>
        <taxon>eudicotyledons</taxon>
        <taxon>Gunneridae</taxon>
        <taxon>Pentapetalae</taxon>
        <taxon>rosids</taxon>
        <taxon>malvids</taxon>
        <taxon>Brassicales</taxon>
        <taxon>Brassicaceae</taxon>
        <taxon>Brassiceae</taxon>
        <taxon>Brassica</taxon>
    </lineage>
</organism>
<feature type="region of interest" description="Disordered" evidence="1">
    <location>
        <begin position="141"/>
        <end position="173"/>
    </location>
</feature>
<dbReference type="AlphaFoldDB" id="A0A8S9MRL8"/>
<gene>
    <name evidence="2" type="ORF">F2Q69_00052050</name>
</gene>
<evidence type="ECO:0000313" key="2">
    <source>
        <dbReference type="EMBL" id="KAF3486585.1"/>
    </source>
</evidence>
<feature type="region of interest" description="Disordered" evidence="1">
    <location>
        <begin position="409"/>
        <end position="461"/>
    </location>
</feature>